<dbReference type="RefSeq" id="XP_036366248.1">
    <property type="nucleotide sequence ID" value="XM_036510355.1"/>
</dbReference>
<dbReference type="Gene3D" id="3.50.4.10">
    <property type="entry name" value="Hepatocyte Growth Factor"/>
    <property type="match status" value="1"/>
</dbReference>
<evidence type="ECO:0000313" key="3">
    <source>
        <dbReference type="RefSeq" id="XP_036366248.1"/>
    </source>
</evidence>
<dbReference type="Pfam" id="PF14295">
    <property type="entry name" value="PAN_4"/>
    <property type="match status" value="2"/>
</dbReference>
<sequence>MLQRNYLQIIFLFYISLTFGNGLEYLKYFIKVQHCDLKDGKTLMRLDVDNSSCSKRCFEISTCKSFVSRAINPSCILYEDDTSEKTLIKANNTYFYQLRRTVPTKYRDGKCPVDFVYNGYLPSNNDLGITYTQNYTQCFKKCEAEPKCQSSEYSLDTTECRTSAANHTTMNLKFWGSELYADIDKKLWNDFKQSLTFEKINSVGCGLRIFHFYYFVDIKEVSNLTAYSTFSFKQNPYHNLITEAQMDAHSVLDCSHLCTVSSSCIAFSYTNTKCVLKKLI</sequence>
<feature type="domain" description="Apple" evidence="1">
    <location>
        <begin position="226"/>
        <end position="280"/>
    </location>
</feature>
<dbReference type="AlphaFoldDB" id="A0A7E6FFB8"/>
<dbReference type="Pfam" id="PF00024">
    <property type="entry name" value="PAN_1"/>
    <property type="match status" value="1"/>
</dbReference>
<evidence type="ECO:0000259" key="1">
    <source>
        <dbReference type="PROSITE" id="PS50948"/>
    </source>
</evidence>
<proteinExistence type="predicted"/>
<dbReference type="Proteomes" id="UP000515154">
    <property type="component" value="Linkage group LG17"/>
</dbReference>
<name>A0A7E6FFB8_9MOLL</name>
<dbReference type="PROSITE" id="PS50948">
    <property type="entry name" value="PAN"/>
    <property type="match status" value="1"/>
</dbReference>
<evidence type="ECO:0000313" key="2">
    <source>
        <dbReference type="Proteomes" id="UP000515154"/>
    </source>
</evidence>
<dbReference type="KEGG" id="osn:118766705"/>
<gene>
    <name evidence="3" type="primary">LOC118766705</name>
</gene>
<organism evidence="2 3">
    <name type="scientific">Octopus sinensis</name>
    <name type="common">East Asian common octopus</name>
    <dbReference type="NCBI Taxonomy" id="2607531"/>
    <lineage>
        <taxon>Eukaryota</taxon>
        <taxon>Metazoa</taxon>
        <taxon>Spiralia</taxon>
        <taxon>Lophotrochozoa</taxon>
        <taxon>Mollusca</taxon>
        <taxon>Cephalopoda</taxon>
        <taxon>Coleoidea</taxon>
        <taxon>Octopodiformes</taxon>
        <taxon>Octopoda</taxon>
        <taxon>Incirrata</taxon>
        <taxon>Octopodidae</taxon>
        <taxon>Octopus</taxon>
    </lineage>
</organism>
<dbReference type="SUPFAM" id="SSF57414">
    <property type="entry name" value="Hairpin loop containing domain-like"/>
    <property type="match status" value="1"/>
</dbReference>
<dbReference type="InterPro" id="IPR003609">
    <property type="entry name" value="Pan_app"/>
</dbReference>
<accession>A0A7E6FFB8</accession>
<keyword evidence="2" id="KW-1185">Reference proteome</keyword>
<protein>
    <submittedName>
        <fullName evidence="3">Uncharacterized protein LOC118766705</fullName>
    </submittedName>
</protein>
<reference evidence="3" key="1">
    <citation type="submission" date="2025-08" db="UniProtKB">
        <authorList>
            <consortium name="RefSeq"/>
        </authorList>
    </citation>
    <scope>IDENTIFICATION</scope>
</reference>